<dbReference type="GO" id="GO:0005829">
    <property type="term" value="C:cytosol"/>
    <property type="evidence" value="ECO:0007669"/>
    <property type="project" value="TreeGrafter"/>
</dbReference>
<keyword evidence="3" id="KW-0808">Transferase</keyword>
<name>A0A2S8FIR8_9BACT</name>
<comment type="cofactor">
    <cofactor evidence="1">
        <name>Mg(2+)</name>
        <dbReference type="ChEBI" id="CHEBI:18420"/>
    </cofactor>
</comment>
<dbReference type="Pfam" id="PF01648">
    <property type="entry name" value="ACPS"/>
    <property type="match status" value="1"/>
</dbReference>
<evidence type="ECO:0000313" key="9">
    <source>
        <dbReference type="Proteomes" id="UP000238322"/>
    </source>
</evidence>
<evidence type="ECO:0000256" key="4">
    <source>
        <dbReference type="ARBA" id="ARBA00022723"/>
    </source>
</evidence>
<evidence type="ECO:0000259" key="7">
    <source>
        <dbReference type="Pfam" id="PF01648"/>
    </source>
</evidence>
<dbReference type="GO" id="GO:0000287">
    <property type="term" value="F:magnesium ion binding"/>
    <property type="evidence" value="ECO:0007669"/>
    <property type="project" value="InterPro"/>
</dbReference>
<organism evidence="8 9">
    <name type="scientific">Blastopirellula marina</name>
    <dbReference type="NCBI Taxonomy" id="124"/>
    <lineage>
        <taxon>Bacteria</taxon>
        <taxon>Pseudomonadati</taxon>
        <taxon>Planctomycetota</taxon>
        <taxon>Planctomycetia</taxon>
        <taxon>Pirellulales</taxon>
        <taxon>Pirellulaceae</taxon>
        <taxon>Blastopirellula</taxon>
    </lineage>
</organism>
<evidence type="ECO:0000256" key="3">
    <source>
        <dbReference type="ARBA" id="ARBA00022679"/>
    </source>
</evidence>
<dbReference type="InterPro" id="IPR008278">
    <property type="entry name" value="4-PPantetheinyl_Trfase_dom"/>
</dbReference>
<dbReference type="GO" id="GO:0008897">
    <property type="term" value="F:holo-[acyl-carrier-protein] synthase activity"/>
    <property type="evidence" value="ECO:0007669"/>
    <property type="project" value="InterPro"/>
</dbReference>
<evidence type="ECO:0000313" key="8">
    <source>
        <dbReference type="EMBL" id="PQO32085.1"/>
    </source>
</evidence>
<dbReference type="Gene3D" id="3.90.470.20">
    <property type="entry name" value="4'-phosphopantetheinyl transferase domain"/>
    <property type="match status" value="2"/>
</dbReference>
<keyword evidence="4" id="KW-0479">Metal-binding</keyword>
<evidence type="ECO:0000256" key="1">
    <source>
        <dbReference type="ARBA" id="ARBA00001946"/>
    </source>
</evidence>
<comment type="caution">
    <text evidence="8">The sequence shown here is derived from an EMBL/GenBank/DDBJ whole genome shotgun (WGS) entry which is preliminary data.</text>
</comment>
<dbReference type="Proteomes" id="UP000238322">
    <property type="component" value="Unassembled WGS sequence"/>
</dbReference>
<sequence length="302" mass="33896">MRSYCDSSDYSRLVENNGPGTRKTPIPSTETGACPITAHPYGPTFMIQLSTKPFPLPRPTRQLEIAQNELHLWRISLDEGIDSVDQLHKQLSDAEQLRAGKFFREAQAQQFVVYHAALRDILARYVGVRPSEIAYETGQFGKPNVVAVQADGIRFNLTHSGELAVIAVSRDAEVGVDIEQVREVRSFASMLQRCLSDAERKDICDQQEEDRHRHFLRFWTHKEAYLKAVGVGLRAPLDRLTLDLQAPEARKVVNHFNLFPEKPAIRLMELAPCEGFVGAVGSTHVESPEIKTFGWVSGRFGG</sequence>
<feature type="domain" description="4'-phosphopantetheinyl transferase" evidence="7">
    <location>
        <begin position="174"/>
        <end position="248"/>
    </location>
</feature>
<dbReference type="InterPro" id="IPR037143">
    <property type="entry name" value="4-PPantetheinyl_Trfase_dom_sf"/>
</dbReference>
<reference evidence="8 9" key="1">
    <citation type="submission" date="2018-02" db="EMBL/GenBank/DDBJ databases">
        <title>Comparative genomes isolates from brazilian mangrove.</title>
        <authorList>
            <person name="Araujo J.E."/>
            <person name="Taketani R.G."/>
            <person name="Silva M.C.P."/>
            <person name="Loureco M.V."/>
            <person name="Andreote F.D."/>
        </authorList>
    </citation>
    <scope>NUCLEOTIDE SEQUENCE [LARGE SCALE GENOMIC DNA]</scope>
    <source>
        <strain evidence="8 9">Hex-1 MGV</strain>
    </source>
</reference>
<dbReference type="PANTHER" id="PTHR12215:SF10">
    <property type="entry name" value="L-AMINOADIPATE-SEMIALDEHYDE DEHYDROGENASE-PHOSPHOPANTETHEINYL TRANSFERASE"/>
    <property type="match status" value="1"/>
</dbReference>
<evidence type="ECO:0000256" key="6">
    <source>
        <dbReference type="SAM" id="MobiDB-lite"/>
    </source>
</evidence>
<comment type="similarity">
    <text evidence="2">Belongs to the P-Pant transferase superfamily. Gsp/Sfp/HetI/AcpT family.</text>
</comment>
<dbReference type="GO" id="GO:0006633">
    <property type="term" value="P:fatty acid biosynthetic process"/>
    <property type="evidence" value="ECO:0007669"/>
    <property type="project" value="InterPro"/>
</dbReference>
<dbReference type="InterPro" id="IPR050559">
    <property type="entry name" value="P-Pant_transferase_sf"/>
</dbReference>
<proteinExistence type="inferred from homology"/>
<dbReference type="GO" id="GO:0019878">
    <property type="term" value="P:lysine biosynthetic process via aminoadipic acid"/>
    <property type="evidence" value="ECO:0007669"/>
    <property type="project" value="TreeGrafter"/>
</dbReference>
<evidence type="ECO:0000256" key="2">
    <source>
        <dbReference type="ARBA" id="ARBA00010990"/>
    </source>
</evidence>
<dbReference type="AlphaFoldDB" id="A0A2S8FIR8"/>
<accession>A0A2S8FIR8</accession>
<gene>
    <name evidence="8" type="ORF">C5Y83_17735</name>
</gene>
<dbReference type="PANTHER" id="PTHR12215">
    <property type="entry name" value="PHOSPHOPANTETHEINE TRANSFERASE"/>
    <property type="match status" value="1"/>
</dbReference>
<dbReference type="SUPFAM" id="SSF56214">
    <property type="entry name" value="4'-phosphopantetheinyl transferase"/>
    <property type="match status" value="2"/>
</dbReference>
<dbReference type="EMBL" id="PUHY01000012">
    <property type="protein sequence ID" value="PQO32085.1"/>
    <property type="molecule type" value="Genomic_DNA"/>
</dbReference>
<evidence type="ECO:0000256" key="5">
    <source>
        <dbReference type="ARBA" id="ARBA00022842"/>
    </source>
</evidence>
<protein>
    <recommendedName>
        <fullName evidence="7">4'-phosphopantetheinyl transferase domain-containing protein</fullName>
    </recommendedName>
</protein>
<dbReference type="InterPro" id="IPR004568">
    <property type="entry name" value="Ppantetheine-prot_Trfase_dom"/>
</dbReference>
<feature type="region of interest" description="Disordered" evidence="6">
    <location>
        <begin position="1"/>
        <end position="30"/>
    </location>
</feature>
<dbReference type="NCBIfam" id="TIGR00556">
    <property type="entry name" value="pantethn_trn"/>
    <property type="match status" value="1"/>
</dbReference>
<feature type="compositionally biased region" description="Polar residues" evidence="6">
    <location>
        <begin position="1"/>
        <end position="10"/>
    </location>
</feature>
<keyword evidence="5" id="KW-0460">Magnesium</keyword>